<feature type="transmembrane region" description="Helical" evidence="1">
    <location>
        <begin position="51"/>
        <end position="69"/>
    </location>
</feature>
<comment type="caution">
    <text evidence="2">The sequence shown here is derived from an EMBL/GenBank/DDBJ whole genome shotgun (WGS) entry which is preliminary data.</text>
</comment>
<protein>
    <recommendedName>
        <fullName evidence="4">Transmembrane protein</fullName>
    </recommendedName>
</protein>
<reference evidence="2" key="1">
    <citation type="submission" date="2022-07" db="EMBL/GenBank/DDBJ databases">
        <title>The genome of Lyophyllum shimeji provides insight into the initial evolution of ectomycorrhizal fungal genome.</title>
        <authorList>
            <person name="Kobayashi Y."/>
            <person name="Shibata T."/>
            <person name="Hirakawa H."/>
            <person name="Shigenobu S."/>
            <person name="Nishiyama T."/>
            <person name="Yamada A."/>
            <person name="Hasebe M."/>
            <person name="Kawaguchi M."/>
        </authorList>
    </citation>
    <scope>NUCLEOTIDE SEQUENCE</scope>
    <source>
        <strain evidence="2">AT787</strain>
    </source>
</reference>
<name>A0A9P3PR87_LYOSH</name>
<dbReference type="AlphaFoldDB" id="A0A9P3PR87"/>
<dbReference type="EMBL" id="BRPK01000007">
    <property type="protein sequence ID" value="GLB40114.1"/>
    <property type="molecule type" value="Genomic_DNA"/>
</dbReference>
<dbReference type="Proteomes" id="UP001063166">
    <property type="component" value="Unassembled WGS sequence"/>
</dbReference>
<gene>
    <name evidence="2" type="ORF">LshimejAT787_0706240</name>
</gene>
<feature type="transmembrane region" description="Helical" evidence="1">
    <location>
        <begin position="85"/>
        <end position="111"/>
    </location>
</feature>
<evidence type="ECO:0008006" key="4">
    <source>
        <dbReference type="Google" id="ProtNLM"/>
    </source>
</evidence>
<organism evidence="2 3">
    <name type="scientific">Lyophyllum shimeji</name>
    <name type="common">Hon-shimeji</name>
    <name type="synonym">Tricholoma shimeji</name>
    <dbReference type="NCBI Taxonomy" id="47721"/>
    <lineage>
        <taxon>Eukaryota</taxon>
        <taxon>Fungi</taxon>
        <taxon>Dikarya</taxon>
        <taxon>Basidiomycota</taxon>
        <taxon>Agaricomycotina</taxon>
        <taxon>Agaricomycetes</taxon>
        <taxon>Agaricomycetidae</taxon>
        <taxon>Agaricales</taxon>
        <taxon>Tricholomatineae</taxon>
        <taxon>Lyophyllaceae</taxon>
        <taxon>Lyophyllum</taxon>
    </lineage>
</organism>
<dbReference type="OrthoDB" id="3066754at2759"/>
<evidence type="ECO:0000313" key="2">
    <source>
        <dbReference type="EMBL" id="GLB40114.1"/>
    </source>
</evidence>
<accession>A0A9P3PR87</accession>
<evidence type="ECO:0000313" key="3">
    <source>
        <dbReference type="Proteomes" id="UP001063166"/>
    </source>
</evidence>
<keyword evidence="1" id="KW-0472">Membrane</keyword>
<feature type="transmembrane region" description="Helical" evidence="1">
    <location>
        <begin position="610"/>
        <end position="634"/>
    </location>
</feature>
<keyword evidence="1" id="KW-1133">Transmembrane helix</keyword>
<evidence type="ECO:0000256" key="1">
    <source>
        <dbReference type="SAM" id="Phobius"/>
    </source>
</evidence>
<proteinExistence type="predicted"/>
<feature type="transmembrane region" description="Helical" evidence="1">
    <location>
        <begin position="12"/>
        <end position="39"/>
    </location>
</feature>
<keyword evidence="3" id="KW-1185">Reference proteome</keyword>
<sequence length="708" mass="75624">MIISSSITLGQITFVLRVAIQILSYVGAALILIIALATVSRVAPVDTHDTVNRVVGASTATGSTVKWIFNRLRRKHADPAPSASFLLVLFLSVSYAVFVSISDIGFLGFYACTIPSPNSVDSPASVNSTEAAKNLVLSNMVNGTDPSTVAAYRCDSSTVVDIGDDILLNLCTSWRNSTFADTHLFDSINSTDSDAMMPRRLTPYQAKNASLVLNSFYLGPNTQRVRNPIIHEGLAIEPHDTGVRMVMGVPQLSANKKVDIAKTLAVEVDVGCMALGVRDIRLVTGDALTGSKMLFYTNGTWRKYTGPDYMQDVLSKTVDDVRAYLQPFFNTSSIDSNGVMMSINGSNLALSPAANVGVWDLPPQPGASFLGSTPAKDLMGNCTAALQKKLGITFNAKTIQSGDICGLVGTGGSFGLDGIPSMVYNRMICATATQVNMVDATINVDANSALSMSLTRRPSDLNYVPADFYDIRPNGLDPNSTIVLQFIPYQRYTLNDNPNSPTTHFVHTRKTILSDESVGAGSAGNVISSIGQIILGADFPTQQEYAGLGLLDNGLDQVNFNASVVTRWVGEVGASYFFASLGYNGWAALQSAPIEVVSTGGRVGSCYKPYYALGFVPLLLSAVGVMLWMFIRIFSSSWFGTKKLGEAYGGVTPYTAVACPGAPPKDTLLAWEAVPQPHLQVIQKGYPVVGDAHATALKYLKSAPSYSS</sequence>
<keyword evidence="1" id="KW-0812">Transmembrane</keyword>